<keyword evidence="6 8" id="KW-1133">Transmembrane helix</keyword>
<dbReference type="InterPro" id="IPR004638">
    <property type="entry name" value="EmrB-like"/>
</dbReference>
<dbReference type="RefSeq" id="WP_209642264.1">
    <property type="nucleotide sequence ID" value="NZ_JAGINW010000001.1"/>
</dbReference>
<feature type="transmembrane region" description="Helical" evidence="8">
    <location>
        <begin position="449"/>
        <end position="472"/>
    </location>
</feature>
<evidence type="ECO:0000259" key="9">
    <source>
        <dbReference type="PROSITE" id="PS50850"/>
    </source>
</evidence>
<comment type="similarity">
    <text evidence="2">Belongs to the major facilitator superfamily. EmrB family.</text>
</comment>
<feature type="transmembrane region" description="Helical" evidence="8">
    <location>
        <begin position="85"/>
        <end position="112"/>
    </location>
</feature>
<dbReference type="Gene3D" id="1.20.1250.20">
    <property type="entry name" value="MFS general substrate transporter like domains"/>
    <property type="match status" value="1"/>
</dbReference>
<evidence type="ECO:0000256" key="6">
    <source>
        <dbReference type="ARBA" id="ARBA00022989"/>
    </source>
</evidence>
<dbReference type="InterPro" id="IPR036259">
    <property type="entry name" value="MFS_trans_sf"/>
</dbReference>
<feature type="transmembrane region" description="Helical" evidence="8">
    <location>
        <begin position="207"/>
        <end position="226"/>
    </location>
</feature>
<feature type="transmembrane region" description="Helical" evidence="8">
    <location>
        <begin position="58"/>
        <end position="78"/>
    </location>
</feature>
<evidence type="ECO:0000313" key="10">
    <source>
        <dbReference type="EMBL" id="MBP2325009.1"/>
    </source>
</evidence>
<protein>
    <submittedName>
        <fullName evidence="10">DHA2 family methylenomycin A resistance protein-like MFS transporter</fullName>
    </submittedName>
</protein>
<keyword evidence="3" id="KW-0813">Transport</keyword>
<keyword evidence="11" id="KW-1185">Reference proteome</keyword>
<proteinExistence type="inferred from homology"/>
<dbReference type="Proteomes" id="UP001519332">
    <property type="component" value="Unassembled WGS sequence"/>
</dbReference>
<evidence type="ECO:0000313" key="11">
    <source>
        <dbReference type="Proteomes" id="UP001519332"/>
    </source>
</evidence>
<dbReference type="PANTHER" id="PTHR42718">
    <property type="entry name" value="MAJOR FACILITATOR SUPERFAMILY MULTIDRUG TRANSPORTER MFSC"/>
    <property type="match status" value="1"/>
</dbReference>
<dbReference type="InterPro" id="IPR011701">
    <property type="entry name" value="MFS"/>
</dbReference>
<accession>A0ABS4TKR5</accession>
<dbReference type="Gene3D" id="1.20.1720.10">
    <property type="entry name" value="Multidrug resistance protein D"/>
    <property type="match status" value="1"/>
</dbReference>
<feature type="transmembrane region" description="Helical" evidence="8">
    <location>
        <begin position="342"/>
        <end position="359"/>
    </location>
</feature>
<evidence type="ECO:0000256" key="7">
    <source>
        <dbReference type="ARBA" id="ARBA00023136"/>
    </source>
</evidence>
<comment type="caution">
    <text evidence="10">The sequence shown here is derived from an EMBL/GenBank/DDBJ whole genome shotgun (WGS) entry which is preliminary data.</text>
</comment>
<feature type="transmembrane region" description="Helical" evidence="8">
    <location>
        <begin position="238"/>
        <end position="256"/>
    </location>
</feature>
<dbReference type="CDD" id="cd17321">
    <property type="entry name" value="MFS_MMR_MDR_like"/>
    <property type="match status" value="1"/>
</dbReference>
<feature type="transmembrane region" description="Helical" evidence="8">
    <location>
        <begin position="311"/>
        <end position="330"/>
    </location>
</feature>
<feature type="transmembrane region" description="Helical" evidence="8">
    <location>
        <begin position="408"/>
        <end position="429"/>
    </location>
</feature>
<dbReference type="Pfam" id="PF07690">
    <property type="entry name" value="MFS_1"/>
    <property type="match status" value="2"/>
</dbReference>
<evidence type="ECO:0000256" key="3">
    <source>
        <dbReference type="ARBA" id="ARBA00022448"/>
    </source>
</evidence>
<name>A0ABS4TKR5_9PSEU</name>
<keyword evidence="5 8" id="KW-0812">Transmembrane</keyword>
<keyword evidence="7 8" id="KW-0472">Membrane</keyword>
<organism evidence="10 11">
    <name type="scientific">Kibdelosporangium banguiense</name>
    <dbReference type="NCBI Taxonomy" id="1365924"/>
    <lineage>
        <taxon>Bacteria</taxon>
        <taxon>Bacillati</taxon>
        <taxon>Actinomycetota</taxon>
        <taxon>Actinomycetes</taxon>
        <taxon>Pseudonocardiales</taxon>
        <taxon>Pseudonocardiaceae</taxon>
        <taxon>Kibdelosporangium</taxon>
    </lineage>
</organism>
<sequence length="486" mass="49694">MTSTDSRPQTAGVAPGAWASLAVVSGGLFLAVMSTTVVSVALPAIGQAVQANATDLEWIVDAYVLVYATLLVAGGTLGDRYGRKGLFLLGIGLFAGGSLLTGLASSVPVLLLGRVLQGIGPALLVPGSLTIIRATFEDERRRAVAIGLWSTSSGLAMALGPVLGGVLVHAAGWRWVFLFNVPLALILLLVAAKSVPKLPRVPAEAGFDWWGAVLSTVSIALLVLGVIEGQAAGWDAPLVIGCFVAGVAALAGFVLWERRKREPLVDVKLFAYRGFAVANAAAFVVFFGFIGVIVYLSAFFQQVRGESPVSAGLNIAILGVSLAIAAALTGKLVERVGERGPMVFGLLLSGAATLALLVLDNKSGIGEMWWQFVALGVGIGLCGTVTTTIAMSAVAAERAGMASAIVNALRQIGQVFGVAVLGALVYAGLSHGGAGGKLPPEQGIQFVDGLHNALWVAGLALIAVAIAAVALLPRSDHSGQQKGAPK</sequence>
<dbReference type="InterPro" id="IPR020846">
    <property type="entry name" value="MFS_dom"/>
</dbReference>
<comment type="subcellular location">
    <subcellularLocation>
        <location evidence="1">Cell membrane</location>
        <topology evidence="1">Multi-pass membrane protein</topology>
    </subcellularLocation>
</comment>
<evidence type="ECO:0000256" key="1">
    <source>
        <dbReference type="ARBA" id="ARBA00004651"/>
    </source>
</evidence>
<feature type="transmembrane region" description="Helical" evidence="8">
    <location>
        <begin position="371"/>
        <end position="396"/>
    </location>
</feature>
<feature type="transmembrane region" description="Helical" evidence="8">
    <location>
        <begin position="118"/>
        <end position="136"/>
    </location>
</feature>
<feature type="domain" description="Major facilitator superfamily (MFS) profile" evidence="9">
    <location>
        <begin position="20"/>
        <end position="476"/>
    </location>
</feature>
<dbReference type="PROSITE" id="PS50850">
    <property type="entry name" value="MFS"/>
    <property type="match status" value="1"/>
</dbReference>
<dbReference type="SUPFAM" id="SSF103473">
    <property type="entry name" value="MFS general substrate transporter"/>
    <property type="match status" value="1"/>
</dbReference>
<dbReference type="PRINTS" id="PR01036">
    <property type="entry name" value="TCRTETB"/>
</dbReference>
<evidence type="ECO:0000256" key="5">
    <source>
        <dbReference type="ARBA" id="ARBA00022692"/>
    </source>
</evidence>
<evidence type="ECO:0000256" key="4">
    <source>
        <dbReference type="ARBA" id="ARBA00022475"/>
    </source>
</evidence>
<feature type="transmembrane region" description="Helical" evidence="8">
    <location>
        <begin position="143"/>
        <end position="163"/>
    </location>
</feature>
<keyword evidence="4" id="KW-1003">Cell membrane</keyword>
<reference evidence="10 11" key="1">
    <citation type="submission" date="2021-03" db="EMBL/GenBank/DDBJ databases">
        <title>Sequencing the genomes of 1000 actinobacteria strains.</title>
        <authorList>
            <person name="Klenk H.-P."/>
        </authorList>
    </citation>
    <scope>NUCLEOTIDE SEQUENCE [LARGE SCALE GENOMIC DNA]</scope>
    <source>
        <strain evidence="10 11">DSM 46670</strain>
    </source>
</reference>
<evidence type="ECO:0000256" key="8">
    <source>
        <dbReference type="SAM" id="Phobius"/>
    </source>
</evidence>
<gene>
    <name evidence="10" type="ORF">JOF56_005394</name>
</gene>
<dbReference type="NCBIfam" id="TIGR00711">
    <property type="entry name" value="efflux_EmrB"/>
    <property type="match status" value="1"/>
</dbReference>
<evidence type="ECO:0000256" key="2">
    <source>
        <dbReference type="ARBA" id="ARBA00008537"/>
    </source>
</evidence>
<feature type="transmembrane region" description="Helical" evidence="8">
    <location>
        <begin position="21"/>
        <end position="46"/>
    </location>
</feature>
<feature type="transmembrane region" description="Helical" evidence="8">
    <location>
        <begin position="277"/>
        <end position="299"/>
    </location>
</feature>
<dbReference type="EMBL" id="JAGINW010000001">
    <property type="protein sequence ID" value="MBP2325009.1"/>
    <property type="molecule type" value="Genomic_DNA"/>
</dbReference>
<dbReference type="PANTHER" id="PTHR42718:SF9">
    <property type="entry name" value="MAJOR FACILITATOR SUPERFAMILY MULTIDRUG TRANSPORTER MFSC"/>
    <property type="match status" value="1"/>
</dbReference>
<feature type="transmembrane region" description="Helical" evidence="8">
    <location>
        <begin position="175"/>
        <end position="195"/>
    </location>
</feature>